<protein>
    <submittedName>
        <fullName evidence="1">Uncharacterized protein</fullName>
    </submittedName>
</protein>
<dbReference type="AlphaFoldDB" id="A0A0C9UVE8"/>
<dbReference type="EMBL" id="KN837215">
    <property type="protein sequence ID" value="KIJ33242.1"/>
    <property type="molecule type" value="Genomic_DNA"/>
</dbReference>
<evidence type="ECO:0000313" key="1">
    <source>
        <dbReference type="EMBL" id="KIJ33242.1"/>
    </source>
</evidence>
<evidence type="ECO:0000313" key="2">
    <source>
        <dbReference type="Proteomes" id="UP000054279"/>
    </source>
</evidence>
<dbReference type="HOGENOM" id="CLU_2528907_0_0_1"/>
<keyword evidence="2" id="KW-1185">Reference proteome</keyword>
<accession>A0A0C9UVE8</accession>
<reference evidence="1 2" key="1">
    <citation type="submission" date="2014-06" db="EMBL/GenBank/DDBJ databases">
        <title>Evolutionary Origins and Diversification of the Mycorrhizal Mutualists.</title>
        <authorList>
            <consortium name="DOE Joint Genome Institute"/>
            <consortium name="Mycorrhizal Genomics Consortium"/>
            <person name="Kohler A."/>
            <person name="Kuo A."/>
            <person name="Nagy L.G."/>
            <person name="Floudas D."/>
            <person name="Copeland A."/>
            <person name="Barry K.W."/>
            <person name="Cichocki N."/>
            <person name="Veneault-Fourrey C."/>
            <person name="LaButti K."/>
            <person name="Lindquist E.A."/>
            <person name="Lipzen A."/>
            <person name="Lundell T."/>
            <person name="Morin E."/>
            <person name="Murat C."/>
            <person name="Riley R."/>
            <person name="Ohm R."/>
            <person name="Sun H."/>
            <person name="Tunlid A."/>
            <person name="Henrissat B."/>
            <person name="Grigoriev I.V."/>
            <person name="Hibbett D.S."/>
            <person name="Martin F."/>
        </authorList>
    </citation>
    <scope>NUCLEOTIDE SEQUENCE [LARGE SCALE GENOMIC DNA]</scope>
    <source>
        <strain evidence="1 2">SS14</strain>
    </source>
</reference>
<proteinExistence type="predicted"/>
<dbReference type="Proteomes" id="UP000054279">
    <property type="component" value="Unassembled WGS sequence"/>
</dbReference>
<name>A0A0C9UVE8_SPHS4</name>
<organism evidence="1 2">
    <name type="scientific">Sphaerobolus stellatus (strain SS14)</name>
    <dbReference type="NCBI Taxonomy" id="990650"/>
    <lineage>
        <taxon>Eukaryota</taxon>
        <taxon>Fungi</taxon>
        <taxon>Dikarya</taxon>
        <taxon>Basidiomycota</taxon>
        <taxon>Agaricomycotina</taxon>
        <taxon>Agaricomycetes</taxon>
        <taxon>Phallomycetidae</taxon>
        <taxon>Geastrales</taxon>
        <taxon>Sphaerobolaceae</taxon>
        <taxon>Sphaerobolus</taxon>
    </lineage>
</organism>
<gene>
    <name evidence="1" type="ORF">M422DRAFT_264783</name>
</gene>
<sequence>MSTTAVMVLSGSSTASVMQQPRRLDTQCLLVNQAYIFLVALTWVKTNHIPRIRVRLQYNRCHAVVGVAGYSVFAGQPDIYPSWL</sequence>